<dbReference type="InterPro" id="IPR002487">
    <property type="entry name" value="TF_Kbox"/>
</dbReference>
<evidence type="ECO:0000313" key="2">
    <source>
        <dbReference type="EMBL" id="KAK8958076.1"/>
    </source>
</evidence>
<dbReference type="Proteomes" id="UP001412067">
    <property type="component" value="Unassembled WGS sequence"/>
</dbReference>
<name>A0ABR2M1Y8_9ASPA</name>
<dbReference type="EMBL" id="JBBWWR010000012">
    <property type="protein sequence ID" value="KAK8958076.1"/>
    <property type="molecule type" value="Genomic_DNA"/>
</dbReference>
<evidence type="ECO:0000259" key="1">
    <source>
        <dbReference type="PROSITE" id="PS51297"/>
    </source>
</evidence>
<reference evidence="2 3" key="1">
    <citation type="journal article" date="2022" name="Nat. Plants">
        <title>Genomes of leafy and leafless Platanthera orchids illuminate the evolution of mycoheterotrophy.</title>
        <authorList>
            <person name="Li M.H."/>
            <person name="Liu K.W."/>
            <person name="Li Z."/>
            <person name="Lu H.C."/>
            <person name="Ye Q.L."/>
            <person name="Zhang D."/>
            <person name="Wang J.Y."/>
            <person name="Li Y.F."/>
            <person name="Zhong Z.M."/>
            <person name="Liu X."/>
            <person name="Yu X."/>
            <person name="Liu D.K."/>
            <person name="Tu X.D."/>
            <person name="Liu B."/>
            <person name="Hao Y."/>
            <person name="Liao X.Y."/>
            <person name="Jiang Y.T."/>
            <person name="Sun W.H."/>
            <person name="Chen J."/>
            <person name="Chen Y.Q."/>
            <person name="Ai Y."/>
            <person name="Zhai J.W."/>
            <person name="Wu S.S."/>
            <person name="Zhou Z."/>
            <person name="Hsiao Y.Y."/>
            <person name="Wu W.L."/>
            <person name="Chen Y.Y."/>
            <person name="Lin Y.F."/>
            <person name="Hsu J.L."/>
            <person name="Li C.Y."/>
            <person name="Wang Z.W."/>
            <person name="Zhao X."/>
            <person name="Zhong W.Y."/>
            <person name="Ma X.K."/>
            <person name="Ma L."/>
            <person name="Huang J."/>
            <person name="Chen G.Z."/>
            <person name="Huang M.Z."/>
            <person name="Huang L."/>
            <person name="Peng D.H."/>
            <person name="Luo Y.B."/>
            <person name="Zou S.Q."/>
            <person name="Chen S.P."/>
            <person name="Lan S."/>
            <person name="Tsai W.C."/>
            <person name="Van de Peer Y."/>
            <person name="Liu Z.J."/>
        </authorList>
    </citation>
    <scope>NUCLEOTIDE SEQUENCE [LARGE SCALE GENOMIC DNA]</scope>
    <source>
        <strain evidence="2">Lor288</strain>
    </source>
</reference>
<dbReference type="PROSITE" id="PS51297">
    <property type="entry name" value="K_BOX"/>
    <property type="match status" value="1"/>
</dbReference>
<keyword evidence="3" id="KW-1185">Reference proteome</keyword>
<proteinExistence type="predicted"/>
<feature type="domain" description="K-box" evidence="1">
    <location>
        <begin position="40"/>
        <end position="130"/>
    </location>
</feature>
<accession>A0ABR2M1Y8</accession>
<comment type="caution">
    <text evidence="2">The sequence shown here is derived from an EMBL/GenBank/DDBJ whole genome shotgun (WGS) entry which is preliminary data.</text>
</comment>
<dbReference type="Pfam" id="PF01486">
    <property type="entry name" value="K-box"/>
    <property type="match status" value="1"/>
</dbReference>
<organism evidence="2 3">
    <name type="scientific">Platanthera guangdongensis</name>
    <dbReference type="NCBI Taxonomy" id="2320717"/>
    <lineage>
        <taxon>Eukaryota</taxon>
        <taxon>Viridiplantae</taxon>
        <taxon>Streptophyta</taxon>
        <taxon>Embryophyta</taxon>
        <taxon>Tracheophyta</taxon>
        <taxon>Spermatophyta</taxon>
        <taxon>Magnoliopsida</taxon>
        <taxon>Liliopsida</taxon>
        <taxon>Asparagales</taxon>
        <taxon>Orchidaceae</taxon>
        <taxon>Orchidoideae</taxon>
        <taxon>Orchideae</taxon>
        <taxon>Orchidinae</taxon>
        <taxon>Platanthera</taxon>
    </lineage>
</organism>
<evidence type="ECO:0000313" key="3">
    <source>
        <dbReference type="Proteomes" id="UP001412067"/>
    </source>
</evidence>
<sequence>MKVEILPMFAILHSMERILERYERFFRAEKVLQNKEPESQEDLCYEYGKLKSRLDALQRNQSHLMGEKLETLSLKELQWLEQQLETTLKDIRSLMSQSLLDSISDFQRKEKSLLEYKIVLEKKILENENGIRMSQHAQENELNQPPARSSPPTFQLTNLFHSVNIGAYLASGAAVEEDFLGPLAGTLSNRCFYLQPHD</sequence>
<gene>
    <name evidence="2" type="primary">MADS14</name>
    <name evidence="2" type="ORF">KSP40_PGU019298</name>
</gene>
<protein>
    <submittedName>
        <fullName evidence="2">MADS-box transcription factor 14</fullName>
    </submittedName>
</protein>